<accession>A0A7W7EYH5</accession>
<name>A0A7W7EYH5_9SPHN</name>
<evidence type="ECO:0000313" key="4">
    <source>
        <dbReference type="Proteomes" id="UP000574769"/>
    </source>
</evidence>
<dbReference type="InterPro" id="IPR007730">
    <property type="entry name" value="SPOR-like_dom"/>
</dbReference>
<feature type="domain" description="SPOR" evidence="2">
    <location>
        <begin position="163"/>
        <end position="239"/>
    </location>
</feature>
<reference evidence="3 4" key="1">
    <citation type="submission" date="2020-08" db="EMBL/GenBank/DDBJ databases">
        <title>Genomic Encyclopedia of Type Strains, Phase IV (KMG-IV): sequencing the most valuable type-strain genomes for metagenomic binning, comparative biology and taxonomic classification.</title>
        <authorList>
            <person name="Goeker M."/>
        </authorList>
    </citation>
    <scope>NUCLEOTIDE SEQUENCE [LARGE SCALE GENOMIC DNA]</scope>
    <source>
        <strain evidence="3 4">DSM 15867</strain>
    </source>
</reference>
<dbReference type="GO" id="GO:0042834">
    <property type="term" value="F:peptidoglycan binding"/>
    <property type="evidence" value="ECO:0007669"/>
    <property type="project" value="InterPro"/>
</dbReference>
<sequence>MVDHLSLRDEDRLPWLETVDPDEEEGSSILRFVAYVVLVLVVVAGIAFAALNIWHRTAGGNGELIAADPNPYKVKPVEPGGLKVEGEGDAAVATSDGKAAGTGAIDLSAIPEAPVTATPAAQASPASGVTAGRSASAAIPAPAGKLVAATPMSERPAPAGPAPGGSLVQLGAYPSESLTNAAWDRFTKRFGYLAQMGKVVQPVAKDGKTLYRLRVNAGSANQAAQLCGRLKVAGESCFVAS</sequence>
<gene>
    <name evidence="3" type="ORF">GGQ96_002899</name>
</gene>
<feature type="transmembrane region" description="Helical" evidence="1">
    <location>
        <begin position="32"/>
        <end position="54"/>
    </location>
</feature>
<keyword evidence="1" id="KW-0472">Membrane</keyword>
<dbReference type="RefSeq" id="WP_184115948.1">
    <property type="nucleotide sequence ID" value="NZ_JACHNY010000006.1"/>
</dbReference>
<proteinExistence type="predicted"/>
<evidence type="ECO:0000313" key="3">
    <source>
        <dbReference type="EMBL" id="MBB4618753.1"/>
    </source>
</evidence>
<dbReference type="Gene3D" id="3.30.70.1070">
    <property type="entry name" value="Sporulation related repeat"/>
    <property type="match status" value="1"/>
</dbReference>
<protein>
    <recommendedName>
        <fullName evidence="2">SPOR domain-containing protein</fullName>
    </recommendedName>
</protein>
<keyword evidence="1" id="KW-0812">Transmembrane</keyword>
<evidence type="ECO:0000256" key="1">
    <source>
        <dbReference type="SAM" id="Phobius"/>
    </source>
</evidence>
<keyword evidence="1" id="KW-1133">Transmembrane helix</keyword>
<keyword evidence="4" id="KW-1185">Reference proteome</keyword>
<dbReference type="Proteomes" id="UP000574769">
    <property type="component" value="Unassembled WGS sequence"/>
</dbReference>
<dbReference type="EMBL" id="JACHNY010000006">
    <property type="protein sequence ID" value="MBB4618753.1"/>
    <property type="molecule type" value="Genomic_DNA"/>
</dbReference>
<comment type="caution">
    <text evidence="3">The sequence shown here is derived from an EMBL/GenBank/DDBJ whole genome shotgun (WGS) entry which is preliminary data.</text>
</comment>
<organism evidence="3 4">
    <name type="scientific">Sphingomonas abaci</name>
    <dbReference type="NCBI Taxonomy" id="237611"/>
    <lineage>
        <taxon>Bacteria</taxon>
        <taxon>Pseudomonadati</taxon>
        <taxon>Pseudomonadota</taxon>
        <taxon>Alphaproteobacteria</taxon>
        <taxon>Sphingomonadales</taxon>
        <taxon>Sphingomonadaceae</taxon>
        <taxon>Sphingomonas</taxon>
    </lineage>
</organism>
<dbReference type="AlphaFoldDB" id="A0A7W7EYH5"/>
<dbReference type="Pfam" id="PF05036">
    <property type="entry name" value="SPOR"/>
    <property type="match status" value="1"/>
</dbReference>
<evidence type="ECO:0000259" key="2">
    <source>
        <dbReference type="Pfam" id="PF05036"/>
    </source>
</evidence>
<dbReference type="InterPro" id="IPR036680">
    <property type="entry name" value="SPOR-like_sf"/>
</dbReference>